<protein>
    <submittedName>
        <fullName evidence="2">Uncharacterized protein</fullName>
    </submittedName>
</protein>
<proteinExistence type="predicted"/>
<evidence type="ECO:0000313" key="2">
    <source>
        <dbReference type="EMBL" id="MFD1331620.1"/>
    </source>
</evidence>
<dbReference type="RefSeq" id="WP_378774830.1">
    <property type="nucleotide sequence ID" value="NZ_JBHTMX010000033.1"/>
</dbReference>
<keyword evidence="1" id="KW-1133">Transmembrane helix</keyword>
<organism evidence="2 3">
    <name type="scientific">Methylopila musalis</name>
    <dbReference type="NCBI Taxonomy" id="1134781"/>
    <lineage>
        <taxon>Bacteria</taxon>
        <taxon>Pseudomonadati</taxon>
        <taxon>Pseudomonadota</taxon>
        <taxon>Alphaproteobacteria</taxon>
        <taxon>Hyphomicrobiales</taxon>
        <taxon>Methylopilaceae</taxon>
        <taxon>Methylopila</taxon>
    </lineage>
</organism>
<reference evidence="3" key="1">
    <citation type="journal article" date="2019" name="Int. J. Syst. Evol. Microbiol.">
        <title>The Global Catalogue of Microorganisms (GCM) 10K type strain sequencing project: providing services to taxonomists for standard genome sequencing and annotation.</title>
        <authorList>
            <consortium name="The Broad Institute Genomics Platform"/>
            <consortium name="The Broad Institute Genome Sequencing Center for Infectious Disease"/>
            <person name="Wu L."/>
            <person name="Ma J."/>
        </authorList>
    </citation>
    <scope>NUCLEOTIDE SEQUENCE [LARGE SCALE GENOMIC DNA]</scope>
    <source>
        <strain evidence="3">CCUG 61696</strain>
    </source>
</reference>
<keyword evidence="1" id="KW-0812">Transmembrane</keyword>
<name>A0ABW3Z5T5_9HYPH</name>
<evidence type="ECO:0000256" key="1">
    <source>
        <dbReference type="SAM" id="Phobius"/>
    </source>
</evidence>
<keyword evidence="3" id="KW-1185">Reference proteome</keyword>
<comment type="caution">
    <text evidence="2">The sequence shown here is derived from an EMBL/GenBank/DDBJ whole genome shotgun (WGS) entry which is preliminary data.</text>
</comment>
<keyword evidence="1" id="KW-0472">Membrane</keyword>
<feature type="transmembrane region" description="Helical" evidence="1">
    <location>
        <begin position="6"/>
        <end position="26"/>
    </location>
</feature>
<dbReference type="EMBL" id="JBHTMX010000033">
    <property type="protein sequence ID" value="MFD1331620.1"/>
    <property type="molecule type" value="Genomic_DNA"/>
</dbReference>
<evidence type="ECO:0000313" key="3">
    <source>
        <dbReference type="Proteomes" id="UP001597171"/>
    </source>
</evidence>
<accession>A0ABW3Z5T5</accession>
<dbReference type="Proteomes" id="UP001597171">
    <property type="component" value="Unassembled WGS sequence"/>
</dbReference>
<sequence>MQLPLWFQFAVPIGGLAIGLTALIWARHEAAKFDRRYGKRG</sequence>
<gene>
    <name evidence="2" type="ORF">ACFQ4O_06355</name>
</gene>